<evidence type="ECO:0000313" key="7">
    <source>
        <dbReference type="EMBL" id="THD28605.1"/>
    </source>
</evidence>
<dbReference type="GO" id="GO:0032502">
    <property type="term" value="P:developmental process"/>
    <property type="evidence" value="ECO:0007669"/>
    <property type="project" value="TreeGrafter"/>
</dbReference>
<sequence length="598" mass="66271">MVVAKPLRTHSHVPNLDAIQVRADKHRFLAHSHYHPQQTLQSIPAPTLTHTMDCSSSYQYHTDSFPFVYSGYEMITSCANPINGLGSVPFSSAPSSSSYSSSSCTSTTTSPSPADYWSTLCVPSANTLLAGAQHLMNSFPFAGFHLSPTGSQLNAVASAANALIPADEIPGILHPIVARSNETTRGMLRNSLFGTHWECPIDPQINGASDEHGVRKEACRRSPGETASVVSDGSGYQAISEIDWADRFVGFRKAKLPSAIESFVDDDEEEYDEDGLVDDEDEEFDYVQTHLRHSTSSYILPIRGRAQGAFCELRRNGAVNGLLLSDYSEKDIGHSTDHFCYHRSVNKRDAQMHLTRIRSGSYRKCHGVQVVQRQAANLRERKRMQSINKAFEGLRAHIPTLPYEKRLSKVDTLRLAIGYIHFLQEIVQTHSPDDSRSWSKEASEDRLSNQGDQCSTEGDCAREEADHLKSESLINADDDPMQSGSTKNKSQMSSTTIHGRGNRDSQTRTTAAYRGSIHSAKKVILNLPKHILPLIPTLKPNSSPRSFLCNSTGTDDRLDRVLLGHSLSWHRELQPWTRGGSGKANTLIAKVWIPERMD</sequence>
<evidence type="ECO:0000256" key="3">
    <source>
        <dbReference type="ARBA" id="ARBA00023163"/>
    </source>
</evidence>
<feature type="compositionally biased region" description="Polar residues" evidence="5">
    <location>
        <begin position="482"/>
        <end position="497"/>
    </location>
</feature>
<dbReference type="PANTHER" id="PTHR23349:SF112">
    <property type="entry name" value="48 RELATED 1, ISOFORM B"/>
    <property type="match status" value="1"/>
</dbReference>
<feature type="compositionally biased region" description="Basic and acidic residues" evidence="5">
    <location>
        <begin position="459"/>
        <end position="470"/>
    </location>
</feature>
<dbReference type="SUPFAM" id="SSF47459">
    <property type="entry name" value="HLH, helix-loop-helix DNA-binding domain"/>
    <property type="match status" value="1"/>
</dbReference>
<name>A0A4E0RL38_FASHE</name>
<dbReference type="PROSITE" id="PS50888">
    <property type="entry name" value="BHLH"/>
    <property type="match status" value="1"/>
</dbReference>
<accession>A0A4E0RL38</accession>
<dbReference type="InterPro" id="IPR011598">
    <property type="entry name" value="bHLH_dom"/>
</dbReference>
<feature type="compositionally biased region" description="Basic and acidic residues" evidence="5">
    <location>
        <begin position="431"/>
        <end position="447"/>
    </location>
</feature>
<evidence type="ECO:0000259" key="6">
    <source>
        <dbReference type="PROSITE" id="PS50888"/>
    </source>
</evidence>
<comment type="caution">
    <text evidence="7">The sequence shown here is derived from an EMBL/GenBank/DDBJ whole genome shotgun (WGS) entry which is preliminary data.</text>
</comment>
<dbReference type="GO" id="GO:0000977">
    <property type="term" value="F:RNA polymerase II transcription regulatory region sequence-specific DNA binding"/>
    <property type="evidence" value="ECO:0007669"/>
    <property type="project" value="TreeGrafter"/>
</dbReference>
<keyword evidence="3" id="KW-0804">Transcription</keyword>
<keyword evidence="2" id="KW-0238">DNA-binding</keyword>
<dbReference type="Pfam" id="PF00010">
    <property type="entry name" value="HLH"/>
    <property type="match status" value="1"/>
</dbReference>
<evidence type="ECO:0000313" key="8">
    <source>
        <dbReference type="Proteomes" id="UP000230066"/>
    </source>
</evidence>
<dbReference type="PANTHER" id="PTHR23349">
    <property type="entry name" value="BASIC HELIX-LOOP-HELIX TRANSCRIPTION FACTOR, TWIST"/>
    <property type="match status" value="1"/>
</dbReference>
<keyword evidence="4" id="KW-0539">Nucleus</keyword>
<keyword evidence="1" id="KW-0805">Transcription regulation</keyword>
<proteinExistence type="predicted"/>
<dbReference type="CDD" id="cd11417">
    <property type="entry name" value="bHLH_TS_PTF1A"/>
    <property type="match status" value="1"/>
</dbReference>
<keyword evidence="8" id="KW-1185">Reference proteome</keyword>
<evidence type="ECO:0000256" key="4">
    <source>
        <dbReference type="ARBA" id="ARBA00023242"/>
    </source>
</evidence>
<dbReference type="GO" id="GO:0046983">
    <property type="term" value="F:protein dimerization activity"/>
    <property type="evidence" value="ECO:0007669"/>
    <property type="project" value="InterPro"/>
</dbReference>
<dbReference type="InterPro" id="IPR036638">
    <property type="entry name" value="HLH_DNA-bd_sf"/>
</dbReference>
<dbReference type="FunFam" id="4.10.280.10:FF:000035">
    <property type="entry name" value="Pancreas-specific transcription factor 1a"/>
    <property type="match status" value="1"/>
</dbReference>
<dbReference type="SMART" id="SM00353">
    <property type="entry name" value="HLH"/>
    <property type="match status" value="1"/>
</dbReference>
<dbReference type="GO" id="GO:0000981">
    <property type="term" value="F:DNA-binding transcription factor activity, RNA polymerase II-specific"/>
    <property type="evidence" value="ECO:0007669"/>
    <property type="project" value="TreeGrafter"/>
</dbReference>
<organism evidence="7 8">
    <name type="scientific">Fasciola hepatica</name>
    <name type="common">Liver fluke</name>
    <dbReference type="NCBI Taxonomy" id="6192"/>
    <lineage>
        <taxon>Eukaryota</taxon>
        <taxon>Metazoa</taxon>
        <taxon>Spiralia</taxon>
        <taxon>Lophotrochozoa</taxon>
        <taxon>Platyhelminthes</taxon>
        <taxon>Trematoda</taxon>
        <taxon>Digenea</taxon>
        <taxon>Plagiorchiida</taxon>
        <taxon>Echinostomata</taxon>
        <taxon>Echinostomatoidea</taxon>
        <taxon>Fasciolidae</taxon>
        <taxon>Fasciola</taxon>
    </lineage>
</organism>
<reference evidence="7" key="1">
    <citation type="submission" date="2019-03" db="EMBL/GenBank/DDBJ databases">
        <title>Improved annotation for the trematode Fasciola hepatica.</title>
        <authorList>
            <person name="Choi Y.-J."/>
            <person name="Martin J."/>
            <person name="Mitreva M."/>
        </authorList>
    </citation>
    <scope>NUCLEOTIDE SEQUENCE [LARGE SCALE GENOMIC DNA]</scope>
</reference>
<feature type="domain" description="BHLH" evidence="6">
    <location>
        <begin position="371"/>
        <end position="423"/>
    </location>
</feature>
<dbReference type="EMBL" id="JXXN02000112">
    <property type="protein sequence ID" value="THD28605.1"/>
    <property type="molecule type" value="Genomic_DNA"/>
</dbReference>
<protein>
    <submittedName>
        <fullName evidence="7">Pancreas transcription factor 1 subunit alpha</fullName>
    </submittedName>
</protein>
<dbReference type="InterPro" id="IPR050283">
    <property type="entry name" value="E-box_TF_Regulators"/>
</dbReference>
<evidence type="ECO:0000256" key="1">
    <source>
        <dbReference type="ARBA" id="ARBA00023015"/>
    </source>
</evidence>
<evidence type="ECO:0000256" key="2">
    <source>
        <dbReference type="ARBA" id="ARBA00023125"/>
    </source>
</evidence>
<evidence type="ECO:0000256" key="5">
    <source>
        <dbReference type="SAM" id="MobiDB-lite"/>
    </source>
</evidence>
<feature type="region of interest" description="Disordered" evidence="5">
    <location>
        <begin position="430"/>
        <end position="507"/>
    </location>
</feature>
<dbReference type="Gene3D" id="4.10.280.10">
    <property type="entry name" value="Helix-loop-helix DNA-binding domain"/>
    <property type="match status" value="1"/>
</dbReference>
<dbReference type="Proteomes" id="UP000230066">
    <property type="component" value="Unassembled WGS sequence"/>
</dbReference>
<dbReference type="AlphaFoldDB" id="A0A4E0RL38"/>
<gene>
    <name evidence="7" type="ORF">D915_000546</name>
</gene>